<protein>
    <submittedName>
        <fullName evidence="2">Small multidrug efflux protein-like protein</fullName>
    </submittedName>
</protein>
<comment type="caution">
    <text evidence="2">The sequence shown here is derived from an EMBL/GenBank/DDBJ whole genome shotgun (WGS) entry which is preliminary data.</text>
</comment>
<gene>
    <name evidence="2" type="ORF">C6I21_04785</name>
</gene>
<proteinExistence type="predicted"/>
<keyword evidence="1" id="KW-1133">Transmembrane helix</keyword>
<dbReference type="InterPro" id="IPR009577">
    <property type="entry name" value="Sm_multidrug_ex"/>
</dbReference>
<evidence type="ECO:0000256" key="1">
    <source>
        <dbReference type="SAM" id="Phobius"/>
    </source>
</evidence>
<reference evidence="2 3" key="1">
    <citation type="submission" date="2018-03" db="EMBL/GenBank/DDBJ databases">
        <title>Bacillus urumqiensis sp. nov., a moderately haloalkaliphilic bacterium isolated from a salt lake.</title>
        <authorList>
            <person name="Zhao B."/>
            <person name="Liao Z."/>
        </authorList>
    </citation>
    <scope>NUCLEOTIDE SEQUENCE [LARGE SCALE GENOMIC DNA]</scope>
    <source>
        <strain evidence="2 3">BZ-SZ-XJ18</strain>
    </source>
</reference>
<evidence type="ECO:0000313" key="2">
    <source>
        <dbReference type="EMBL" id="PRO66121.1"/>
    </source>
</evidence>
<organism evidence="2 3">
    <name type="scientific">Alkalicoccus urumqiensis</name>
    <name type="common">Bacillus urumqiensis</name>
    <dbReference type="NCBI Taxonomy" id="1548213"/>
    <lineage>
        <taxon>Bacteria</taxon>
        <taxon>Bacillati</taxon>
        <taxon>Bacillota</taxon>
        <taxon>Bacilli</taxon>
        <taxon>Bacillales</taxon>
        <taxon>Bacillaceae</taxon>
        <taxon>Alkalicoccus</taxon>
    </lineage>
</organism>
<feature type="transmembrane region" description="Helical" evidence="1">
    <location>
        <begin position="35"/>
        <end position="57"/>
    </location>
</feature>
<feature type="transmembrane region" description="Helical" evidence="1">
    <location>
        <begin position="94"/>
        <end position="119"/>
    </location>
</feature>
<sequence length="152" mass="17006">MELIWEYFVVFVMAAVPWLEILIVIPIAVGMGLDPWLTAVVSFVGNFLPVAGIIYLLQYMEKTTWYKKRQERKKQNAKKDRGARGRKVFQKYGLPGLALLGPAITGIHLAAVIALSFRAEKHATFWWMAVSLGIWTVVVTIGSVLGVGWITS</sequence>
<accession>A0A2P6MIM9</accession>
<dbReference type="OrthoDB" id="6400183at2"/>
<keyword evidence="3" id="KW-1185">Reference proteome</keyword>
<dbReference type="EMBL" id="PVNS01000004">
    <property type="protein sequence ID" value="PRO66121.1"/>
    <property type="molecule type" value="Genomic_DNA"/>
</dbReference>
<name>A0A2P6MIM9_ALKUR</name>
<dbReference type="Proteomes" id="UP000243650">
    <property type="component" value="Unassembled WGS sequence"/>
</dbReference>
<keyword evidence="1" id="KW-0472">Membrane</keyword>
<dbReference type="Pfam" id="PF06695">
    <property type="entry name" value="Sm_multidrug_ex"/>
    <property type="match status" value="1"/>
</dbReference>
<keyword evidence="1" id="KW-0812">Transmembrane</keyword>
<dbReference type="RefSeq" id="WP_105958312.1">
    <property type="nucleotide sequence ID" value="NZ_PVNS01000004.1"/>
</dbReference>
<evidence type="ECO:0000313" key="3">
    <source>
        <dbReference type="Proteomes" id="UP000243650"/>
    </source>
</evidence>
<feature type="transmembrane region" description="Helical" evidence="1">
    <location>
        <begin position="125"/>
        <end position="150"/>
    </location>
</feature>
<dbReference type="AlphaFoldDB" id="A0A2P6MIM9"/>
<feature type="transmembrane region" description="Helical" evidence="1">
    <location>
        <begin position="7"/>
        <end position="29"/>
    </location>
</feature>